<reference evidence="2" key="1">
    <citation type="submission" date="2015-04" db="UniProtKB">
        <authorList>
            <consortium name="EnsemblPlants"/>
        </authorList>
    </citation>
    <scope>IDENTIFICATION</scope>
</reference>
<sequence>MVHGMGAGLCIASVLPTSAAAASFDLAVLLLEVNLLSDLSTILKIMRVQTLQNFQPGIAISE</sequence>
<evidence type="ECO:0008006" key="4">
    <source>
        <dbReference type="Google" id="ProtNLM"/>
    </source>
</evidence>
<reference evidence="2" key="2">
    <citation type="submission" date="2018-05" db="EMBL/GenBank/DDBJ databases">
        <title>OgluRS3 (Oryza glumaepatula Reference Sequence Version 3).</title>
        <authorList>
            <person name="Zhang J."/>
            <person name="Kudrna D."/>
            <person name="Lee S."/>
            <person name="Talag J."/>
            <person name="Welchert J."/>
            <person name="Wing R.A."/>
        </authorList>
    </citation>
    <scope>NUCLEOTIDE SEQUENCE [LARGE SCALE GENOMIC DNA]</scope>
</reference>
<evidence type="ECO:0000256" key="1">
    <source>
        <dbReference type="SAM" id="SignalP"/>
    </source>
</evidence>
<dbReference type="Gramene" id="OGLUM08G12630.1">
    <property type="protein sequence ID" value="OGLUM08G12630.1"/>
    <property type="gene ID" value="OGLUM08G12630"/>
</dbReference>
<dbReference type="Proteomes" id="UP000026961">
    <property type="component" value="Chromosome 8"/>
</dbReference>
<evidence type="ECO:0000313" key="3">
    <source>
        <dbReference type="Proteomes" id="UP000026961"/>
    </source>
</evidence>
<evidence type="ECO:0000313" key="2">
    <source>
        <dbReference type="EnsemblPlants" id="OGLUM08G12630.1"/>
    </source>
</evidence>
<keyword evidence="3" id="KW-1185">Reference proteome</keyword>
<dbReference type="EnsemblPlants" id="OGLUM08G12630.1">
    <property type="protein sequence ID" value="OGLUM08G12630.1"/>
    <property type="gene ID" value="OGLUM08G12630"/>
</dbReference>
<name>A0A0E0AUE2_9ORYZ</name>
<protein>
    <recommendedName>
        <fullName evidence="4">Secreted protein</fullName>
    </recommendedName>
</protein>
<dbReference type="AlphaFoldDB" id="A0A0E0AUE2"/>
<proteinExistence type="predicted"/>
<keyword evidence="1" id="KW-0732">Signal</keyword>
<dbReference type="HOGENOM" id="CLU_2907798_0_0_1"/>
<feature type="chain" id="PRO_5002354013" description="Secreted protein" evidence="1">
    <location>
        <begin position="22"/>
        <end position="62"/>
    </location>
</feature>
<organism evidence="2">
    <name type="scientific">Oryza glumipatula</name>
    <dbReference type="NCBI Taxonomy" id="40148"/>
    <lineage>
        <taxon>Eukaryota</taxon>
        <taxon>Viridiplantae</taxon>
        <taxon>Streptophyta</taxon>
        <taxon>Embryophyta</taxon>
        <taxon>Tracheophyta</taxon>
        <taxon>Spermatophyta</taxon>
        <taxon>Magnoliopsida</taxon>
        <taxon>Liliopsida</taxon>
        <taxon>Poales</taxon>
        <taxon>Poaceae</taxon>
        <taxon>BOP clade</taxon>
        <taxon>Oryzoideae</taxon>
        <taxon>Oryzeae</taxon>
        <taxon>Oryzinae</taxon>
        <taxon>Oryza</taxon>
    </lineage>
</organism>
<accession>A0A0E0AUE2</accession>
<feature type="signal peptide" evidence="1">
    <location>
        <begin position="1"/>
        <end position="21"/>
    </location>
</feature>